<dbReference type="InterPro" id="IPR050904">
    <property type="entry name" value="Adhesion/Biosynth-related"/>
</dbReference>
<evidence type="ECO:0000313" key="5">
    <source>
        <dbReference type="Proteomes" id="UP000585579"/>
    </source>
</evidence>
<dbReference type="FunFam" id="2.30.180.10:FF:000032">
    <property type="entry name" value="Fasciclin domain-containing protein, putative"/>
    <property type="match status" value="1"/>
</dbReference>
<dbReference type="OrthoDB" id="105895at2157"/>
<dbReference type="EMBL" id="CP032683">
    <property type="protein sequence ID" value="AYK16088.1"/>
    <property type="molecule type" value="Genomic_DNA"/>
</dbReference>
<dbReference type="InterPro" id="IPR036378">
    <property type="entry name" value="FAS1_dom_sf"/>
</dbReference>
<protein>
    <submittedName>
        <fullName evidence="2">Fasciclin domain-containing protein</fullName>
    </submittedName>
</protein>
<organism evidence="2 4">
    <name type="scientific">Methanosarcina flavescens</name>
    <dbReference type="NCBI Taxonomy" id="1715806"/>
    <lineage>
        <taxon>Archaea</taxon>
        <taxon>Methanobacteriati</taxon>
        <taxon>Methanobacteriota</taxon>
        <taxon>Stenosarchaea group</taxon>
        <taxon>Methanomicrobia</taxon>
        <taxon>Methanosarcinales</taxon>
        <taxon>Methanosarcinaceae</taxon>
        <taxon>Methanosarcina</taxon>
    </lineage>
</organism>
<dbReference type="InterPro" id="IPR000782">
    <property type="entry name" value="FAS1_domain"/>
</dbReference>
<dbReference type="PROSITE" id="PS51257">
    <property type="entry name" value="PROKAR_LIPOPROTEIN"/>
    <property type="match status" value="1"/>
</dbReference>
<evidence type="ECO:0000313" key="3">
    <source>
        <dbReference type="EMBL" id="NLK32238.1"/>
    </source>
</evidence>
<reference evidence="2" key="2">
    <citation type="submission" date="2018-10" db="EMBL/GenBank/DDBJ databases">
        <authorList>
            <person name="Fischer M.A."/>
            <person name="Kern T."/>
            <person name="Deppenmeier U."/>
            <person name="Schmitz R.A."/>
            <person name="Rother M."/>
        </authorList>
    </citation>
    <scope>NUCLEOTIDE SEQUENCE</scope>
    <source>
        <strain evidence="2">E03.2</strain>
    </source>
</reference>
<dbReference type="Pfam" id="PF02469">
    <property type="entry name" value="Fasciclin"/>
    <property type="match status" value="1"/>
</dbReference>
<gene>
    <name evidence="2" type="ORF">AOB57_013625</name>
    <name evidence="3" type="ORF">GX302_05205</name>
</gene>
<dbReference type="PANTHER" id="PTHR10900">
    <property type="entry name" value="PERIOSTIN-RELATED"/>
    <property type="match status" value="1"/>
</dbReference>
<evidence type="ECO:0000313" key="2">
    <source>
        <dbReference type="EMBL" id="AYK16088.1"/>
    </source>
</evidence>
<reference evidence="3 5" key="3">
    <citation type="journal article" date="2020" name="Biotechnol. Biofuels">
        <title>New insights from the biogas microbiome by comprehensive genome-resolved metagenomics of nearly 1600 species originating from multiple anaerobic digesters.</title>
        <authorList>
            <person name="Campanaro S."/>
            <person name="Treu L."/>
            <person name="Rodriguez-R L.M."/>
            <person name="Kovalovszki A."/>
            <person name="Ziels R.M."/>
            <person name="Maus I."/>
            <person name="Zhu X."/>
            <person name="Kougias P.G."/>
            <person name="Basile A."/>
            <person name="Luo G."/>
            <person name="Schluter A."/>
            <person name="Konstantinidis K.T."/>
            <person name="Angelidaki I."/>
        </authorList>
    </citation>
    <scope>NUCLEOTIDE SEQUENCE [LARGE SCALE GENOMIC DNA]</scope>
    <source>
        <strain evidence="3">AS22ysBPME_46</strain>
    </source>
</reference>
<proteinExistence type="predicted"/>
<dbReference type="GO" id="GO:0005615">
    <property type="term" value="C:extracellular space"/>
    <property type="evidence" value="ECO:0007669"/>
    <property type="project" value="TreeGrafter"/>
</dbReference>
<name>A0A660HUS7_9EURY</name>
<keyword evidence="4" id="KW-1185">Reference proteome</keyword>
<dbReference type="EMBL" id="JAAYQL010000028">
    <property type="protein sequence ID" value="NLK32238.1"/>
    <property type="molecule type" value="Genomic_DNA"/>
</dbReference>
<dbReference type="Gene3D" id="2.30.180.10">
    <property type="entry name" value="FAS1 domain"/>
    <property type="match status" value="1"/>
</dbReference>
<dbReference type="SMART" id="SM00554">
    <property type="entry name" value="FAS1"/>
    <property type="match status" value="1"/>
</dbReference>
<sequence>MYLGGRDIRKSGILAVLLLAGMLFISGCSEDAQDNETGLVEEGVAPAEGATPAAMEEVTEPEVEAKGEGLISSHEEDFLTGGGEVTIPGEGEPEQDNETFAEDRAQGNNQTIIQAAEGVGYTTFASLVRDAGLEDTLNKGGYYTVFAPTDIAFDSLPEGMLDDLRNDREKLNRLLTYHAVSGEYRAHALENMNSLTSLGTGEIAVNATADGIMIESATIVELDITAENGVIHGIDQVMIPEGI</sequence>
<dbReference type="SUPFAM" id="SSF82153">
    <property type="entry name" value="FAS1 domain"/>
    <property type="match status" value="1"/>
</dbReference>
<dbReference type="PANTHER" id="PTHR10900:SF77">
    <property type="entry name" value="FI19380P1"/>
    <property type="match status" value="1"/>
</dbReference>
<reference evidence="2 4" key="1">
    <citation type="journal article" date="2016" name="Int. J. Syst. Evol. Microbiol.">
        <title>Methanosarcina flavescens sp. nov., a methanogenic archaeon isolated from a full-scale anaerobic digester.</title>
        <authorList>
            <person name="Kern T."/>
            <person name="Fischer M.A."/>
            <person name="Deppenmeier U."/>
            <person name="Schmitz R.A."/>
            <person name="Rother M."/>
        </authorList>
    </citation>
    <scope>NUCLEOTIDE SEQUENCE [LARGE SCALE GENOMIC DNA]</scope>
    <source>
        <strain evidence="2 4">E03.2</strain>
    </source>
</reference>
<dbReference type="KEGG" id="mfz:AOB57_013625"/>
<evidence type="ECO:0000259" key="1">
    <source>
        <dbReference type="PROSITE" id="PS50213"/>
    </source>
</evidence>
<dbReference type="AlphaFoldDB" id="A0A660HUS7"/>
<dbReference type="PROSITE" id="PS50213">
    <property type="entry name" value="FAS1"/>
    <property type="match status" value="1"/>
</dbReference>
<feature type="domain" description="FAS1" evidence="1">
    <location>
        <begin position="108"/>
        <end position="238"/>
    </location>
</feature>
<evidence type="ECO:0000313" key="4">
    <source>
        <dbReference type="Proteomes" id="UP000053087"/>
    </source>
</evidence>
<accession>A0A660HUS7</accession>
<dbReference type="Proteomes" id="UP000053087">
    <property type="component" value="Chromosome"/>
</dbReference>
<dbReference type="Proteomes" id="UP000585579">
    <property type="component" value="Unassembled WGS sequence"/>
</dbReference>